<feature type="domain" description="IPT/TIG" evidence="1">
    <location>
        <begin position="886"/>
        <end position="977"/>
    </location>
</feature>
<dbReference type="PANTHER" id="PTHR22625">
    <property type="entry name" value="PLEXIN"/>
    <property type="match status" value="1"/>
</dbReference>
<feature type="domain" description="IPT/TIG" evidence="1">
    <location>
        <begin position="1859"/>
        <end position="1953"/>
    </location>
</feature>
<feature type="domain" description="IPT/TIG" evidence="1">
    <location>
        <begin position="1074"/>
        <end position="1160"/>
    </location>
</feature>
<dbReference type="InterPro" id="IPR031148">
    <property type="entry name" value="Plexin"/>
</dbReference>
<name>A0ABN9U3K2_9DINO</name>
<reference evidence="2" key="1">
    <citation type="submission" date="2023-10" db="EMBL/GenBank/DDBJ databases">
        <authorList>
            <person name="Chen Y."/>
            <person name="Shah S."/>
            <person name="Dougan E. K."/>
            <person name="Thang M."/>
            <person name="Chan C."/>
        </authorList>
    </citation>
    <scope>NUCLEOTIDE SEQUENCE [LARGE SCALE GENOMIC DNA]</scope>
</reference>
<dbReference type="PANTHER" id="PTHR22625:SF70">
    <property type="entry name" value="PLEXIN A, ISOFORM A"/>
    <property type="match status" value="1"/>
</dbReference>
<feature type="non-terminal residue" evidence="2">
    <location>
        <position position="1"/>
    </location>
</feature>
<dbReference type="InterPro" id="IPR002909">
    <property type="entry name" value="IPT_dom"/>
</dbReference>
<evidence type="ECO:0000259" key="1">
    <source>
        <dbReference type="SMART" id="SM00429"/>
    </source>
</evidence>
<dbReference type="SMART" id="SM00429">
    <property type="entry name" value="IPT"/>
    <property type="match status" value="5"/>
</dbReference>
<dbReference type="Pfam" id="PF01833">
    <property type="entry name" value="TIG"/>
    <property type="match status" value="2"/>
</dbReference>
<sequence>RWPAGLPDVELRLVFSFEGAGEAASVPCRRRSASEATCAAPPAHPGEAVAALALDATIDGDTNRTQALDVQFTYVPVPEVVEVVPPMASTKGGTWVEVRGGPFDGRVQYWCAWLPALPTALADLPALAARPARQVGGDVVLCETPAVLAPARAVLTLASDPELAFFALGHSSFDLFEELRLDAVEPPRCLVDQNSTLQLRGSFRNDEALECVFLDTAAQRDVGDGSAPLHAGAARTRLALLGGDQAQCDCPAAGNVVGGQAVLRLAAGGVVNGGALLVRFERTPVSLHAWGIPAPLRPLSPREPEFQMLHASAGAGGGAVLPLFGGEGEGVGLPAGAACAVGSQAGEVLPAAPRSAVEALPGRLLGGARAVGGCQLPTFPARAAGEQELLLSPDGVHWRSAGVVDVGASPRLRALQAAAGQSGGGAALRVVGEGFVDGCQCAFVGGGGWDPIEALRRPEGLALSAAATVSSEAELLCSIPGSIGAVGSRIAVAVVCLPSRASSNVMWWSIRPAPTLLSAESLSVHRGMRSQHILLRGSGFAAAAPISCASSHAPGIRFPAAVLSDSLASCELLDGPSRALSKWWVEPVPLLLSVANRFGDSSARVALRIDEPAGVGHIGPNATYVTGGSKALIEGQSLPPGSLWCRFGDIHVPAVVDPYSRQTRAECKVPPAVEQTTTMQVVSTADRTASDLHELTYRPVAQVHRVLPRPYAPFAYTGGSRQLRVDLEGSGFEDFADCKVRFGEVEAPDTKVVSPTLVETVLPNMTGNATVPVHIFCAGVQATPKHTLRFRFEHLPEVDGVDPSEVEARAGQWVTVFGRHLDDRPGRACRFGAMVVGGTGVRPLGPHAVRCQVPLFDQDVQQVQVSFASDGIHYSSGHASLAMASRPRVLAVAPAAAFVETLTPVTVLGHNLASGLQCLFDERVRVEPAELSADRLICDMPASFQQVGGYVSFRVVLPWDHSRSQPSVVQDRAFRIALRRRPEFQTAFPLSGTVAGGTPLTLRGRHLDFDASAACVFGDSDRSTPAVVGSTEIRCLSIGPLDGQPLVANISVRYFAAAPFNEVVTGLQFRFESVPAIEHVHPPAVWLGKRLDVHGADFEVSLPMLCRFSAAGVALEAAAVVESTGWLACAVPATMPTGRATVSVTVNAVEWSEEHPFHIYGGEVALVVPEPQHVSGYGNETVRMRLPAAPPLAPGFGGGPCEDDESRRCLAPAGQAPASCAEYAAAGACGQLRYDVCCRRTCGLCVDQLLAASPPNLACVVDGYDLQPYAALRAEGGDLVWQCALPPLEEGHHALELALLSQEFAAPYSSPDLPADPRPLVPLARALEQGPQPAPHTRLYEYIPLYLTGSTRAQEITREHYMGHDYHWELSFGWTNKSFGGSIFLHQRFRLAHLRLIYPPPAALSGRCGATVLRREGALKTRDLQQAVTFLPKMVRLHAQLLRDLADSEWISIDTTPTATTIVAARKAGKMYAEAAQSPEAKLRTRHDDQYTRTQFANADQITRKSVNPDGPQETCLDALGGRQKMGTGHLESMAQKMPDKNRQTHYGQKGCPDPFPVQDLLGASLDAAGGGCPEGPWAKADASFSPPFCGTAHPLAAATGAVVLGEGAVVCQVKPLPLFVEANGTTRRREMELSQPLLLGLGEGADPTAWFHSGMGLTYEHDLDYPLVSVSPQRGPLEGVDVDLRTLGSLPARTRCLCQFGEAQVPATCVATLMVVRCRAPPVVQAGQVAVRFSMDGGVAWSEPLGFEYYAHPTFGAIQPPLGLLTGVNRVSLHGEKFPTSPVPSFCRWQGVHISGAEVLSSSVLRCDVPGKFKFEPLEQAFADMPLNLEVSFSGDPLIWIPVDHVLTFTHHDAPVRDLQMLVLSPRLGLAAGGTNLRISGYNFVSPPPNESLAFCIFAGRAYSQMAVQSSLEASCKVPALADIGDGMAFPAHVTVDLTFDGGQTSTRLQNVYTFLGSFTFTAISPQQGLSTGSTGVVLFGAGFVGTPMLSCRFGDGAEGAVAAASVIDGGLIQCACPALPPGNRSVFYTVDDQTFLDTGLTFESTETPDLSILEPPRGSRLGGTQVFVTMDGLRFTATLQCRFGYELVFAKQTDAGDIFCYSPPCEDAFYSSEERRGRGAMSEARVKLEVVGPL</sequence>
<accession>A0ABN9U3K2</accession>
<feature type="domain" description="IPT/TIG" evidence="1">
    <location>
        <begin position="606"/>
        <end position="698"/>
    </location>
</feature>
<evidence type="ECO:0000313" key="2">
    <source>
        <dbReference type="EMBL" id="CAK0853415.1"/>
    </source>
</evidence>
<keyword evidence="3" id="KW-1185">Reference proteome</keyword>
<dbReference type="EMBL" id="CAUYUJ010015393">
    <property type="protein sequence ID" value="CAK0853415.1"/>
    <property type="molecule type" value="Genomic_DNA"/>
</dbReference>
<organism evidence="2 3">
    <name type="scientific">Prorocentrum cordatum</name>
    <dbReference type="NCBI Taxonomy" id="2364126"/>
    <lineage>
        <taxon>Eukaryota</taxon>
        <taxon>Sar</taxon>
        <taxon>Alveolata</taxon>
        <taxon>Dinophyceae</taxon>
        <taxon>Prorocentrales</taxon>
        <taxon>Prorocentraceae</taxon>
        <taxon>Prorocentrum</taxon>
    </lineage>
</organism>
<dbReference type="CDD" id="cd00102">
    <property type="entry name" value="IPT"/>
    <property type="match status" value="3"/>
</dbReference>
<gene>
    <name evidence="2" type="ORF">PCOR1329_LOCUS44892</name>
</gene>
<evidence type="ECO:0000313" key="3">
    <source>
        <dbReference type="Proteomes" id="UP001189429"/>
    </source>
</evidence>
<dbReference type="Proteomes" id="UP001189429">
    <property type="component" value="Unassembled WGS sequence"/>
</dbReference>
<comment type="caution">
    <text evidence="2">The sequence shown here is derived from an EMBL/GenBank/DDBJ whole genome shotgun (WGS) entry which is preliminary data.</text>
</comment>
<proteinExistence type="predicted"/>
<dbReference type="CDD" id="cd00603">
    <property type="entry name" value="IPT_PCSR"/>
    <property type="match status" value="1"/>
</dbReference>
<dbReference type="InterPro" id="IPR013783">
    <property type="entry name" value="Ig-like_fold"/>
</dbReference>
<dbReference type="Gene3D" id="2.60.40.10">
    <property type="entry name" value="Immunoglobulins"/>
    <property type="match status" value="10"/>
</dbReference>
<protein>
    <recommendedName>
        <fullName evidence="1">IPT/TIG domain-containing protein</fullName>
    </recommendedName>
</protein>
<dbReference type="SUPFAM" id="SSF81296">
    <property type="entry name" value="E set domains"/>
    <property type="match status" value="4"/>
</dbReference>
<feature type="domain" description="IPT/TIG" evidence="1">
    <location>
        <begin position="981"/>
        <end position="1072"/>
    </location>
</feature>
<dbReference type="InterPro" id="IPR014756">
    <property type="entry name" value="Ig_E-set"/>
</dbReference>